<accession>A0A410JZ73</accession>
<sequence length="237" mass="27460">MPIWNPWHGCTKISPGCDHCYVYRMDAVHNKDSSKVEKTGSFNLPLRCTKSGDHKLTGSDVVYTCFSSDFFLKEADEWRRDIWEMIRFRSDLNFFIITKRIDRFRVSLPDDWAEGYENVTISCTVENQKMADYRLPIFLEVPVKHKSIICEPLLEAIDLSHYLTSAIESVIVGGESGTEARECDYDWVLSIRDQCRAAGVPFNFRQTGRHFRKDGKLYTLRRELHHSQAKKAGIDLP</sequence>
<name>A0A410JZ73_9BACT</name>
<gene>
    <name evidence="1" type="ORF">EP073_08715</name>
</gene>
<dbReference type="AlphaFoldDB" id="A0A410JZ73"/>
<dbReference type="RefSeq" id="WP_128466766.1">
    <property type="nucleotide sequence ID" value="NZ_CP035108.1"/>
</dbReference>
<evidence type="ECO:0000313" key="2">
    <source>
        <dbReference type="Proteomes" id="UP000287502"/>
    </source>
</evidence>
<organism evidence="1 2">
    <name type="scientific">Geovibrio thiophilus</name>
    <dbReference type="NCBI Taxonomy" id="139438"/>
    <lineage>
        <taxon>Bacteria</taxon>
        <taxon>Pseudomonadati</taxon>
        <taxon>Deferribacterota</taxon>
        <taxon>Deferribacteres</taxon>
        <taxon>Deferribacterales</taxon>
        <taxon>Geovibrionaceae</taxon>
        <taxon>Geovibrio</taxon>
    </lineage>
</organism>
<protein>
    <submittedName>
        <fullName evidence="1">DUF5131 family protein</fullName>
    </submittedName>
</protein>
<dbReference type="EMBL" id="CP035108">
    <property type="protein sequence ID" value="QAR33480.1"/>
    <property type="molecule type" value="Genomic_DNA"/>
</dbReference>
<dbReference type="Proteomes" id="UP000287502">
    <property type="component" value="Chromosome"/>
</dbReference>
<dbReference type="Pfam" id="PF07505">
    <property type="entry name" value="DUF5131"/>
    <property type="match status" value="1"/>
</dbReference>
<keyword evidence="2" id="KW-1185">Reference proteome</keyword>
<evidence type="ECO:0000313" key="1">
    <source>
        <dbReference type="EMBL" id="QAR33480.1"/>
    </source>
</evidence>
<dbReference type="OrthoDB" id="9787478at2"/>
<reference evidence="1 2" key="1">
    <citation type="submission" date="2019-01" db="EMBL/GenBank/DDBJ databases">
        <title>Geovibrio thiophilus DSM 11263, complete genome.</title>
        <authorList>
            <person name="Spring S."/>
            <person name="Bunk B."/>
            <person name="Sproer C."/>
        </authorList>
    </citation>
    <scope>NUCLEOTIDE SEQUENCE [LARGE SCALE GENOMIC DNA]</scope>
    <source>
        <strain evidence="1 2">DSM 11263</strain>
    </source>
</reference>
<dbReference type="InterPro" id="IPR011101">
    <property type="entry name" value="DUF5131"/>
</dbReference>
<proteinExistence type="predicted"/>
<dbReference type="KEGG" id="gtl:EP073_08715"/>